<organism evidence="1 2">
    <name type="scientific">Funneliformis mosseae</name>
    <name type="common">Endomycorrhizal fungus</name>
    <name type="synonym">Glomus mosseae</name>
    <dbReference type="NCBI Taxonomy" id="27381"/>
    <lineage>
        <taxon>Eukaryota</taxon>
        <taxon>Fungi</taxon>
        <taxon>Fungi incertae sedis</taxon>
        <taxon>Mucoromycota</taxon>
        <taxon>Glomeromycotina</taxon>
        <taxon>Glomeromycetes</taxon>
        <taxon>Glomerales</taxon>
        <taxon>Glomeraceae</taxon>
        <taxon>Funneliformis</taxon>
    </lineage>
</organism>
<accession>A0A9N9HJX9</accession>
<dbReference type="AlphaFoldDB" id="A0A9N9HJX9"/>
<protein>
    <submittedName>
        <fullName evidence="1">56_t:CDS:1</fullName>
    </submittedName>
</protein>
<comment type="caution">
    <text evidence="1">The sequence shown here is derived from an EMBL/GenBank/DDBJ whole genome shotgun (WGS) entry which is preliminary data.</text>
</comment>
<proteinExistence type="predicted"/>
<dbReference type="EMBL" id="CAJVPP010008290">
    <property type="protein sequence ID" value="CAG8695857.1"/>
    <property type="molecule type" value="Genomic_DNA"/>
</dbReference>
<gene>
    <name evidence="1" type="ORF">FMOSSE_LOCUS13575</name>
</gene>
<dbReference type="Proteomes" id="UP000789375">
    <property type="component" value="Unassembled WGS sequence"/>
</dbReference>
<evidence type="ECO:0000313" key="2">
    <source>
        <dbReference type="Proteomes" id="UP000789375"/>
    </source>
</evidence>
<evidence type="ECO:0000313" key="1">
    <source>
        <dbReference type="EMBL" id="CAG8695857.1"/>
    </source>
</evidence>
<sequence>MHEFVQCWMRSGNFMALRRIERANFPGMKGYNKQKANKWLLYLDANNLYRWAMSQYLLTGGFQWLDLDKLLDIQSISPTAKRERQVVKR</sequence>
<keyword evidence="2" id="KW-1185">Reference proteome</keyword>
<name>A0A9N9HJX9_FUNMO</name>
<reference evidence="1" key="1">
    <citation type="submission" date="2021-06" db="EMBL/GenBank/DDBJ databases">
        <authorList>
            <person name="Kallberg Y."/>
            <person name="Tangrot J."/>
            <person name="Rosling A."/>
        </authorList>
    </citation>
    <scope>NUCLEOTIDE SEQUENCE</scope>
    <source>
        <strain evidence="1">87-6 pot B 2015</strain>
    </source>
</reference>